<organism evidence="4">
    <name type="scientific">Schistocephalus solidus</name>
    <name type="common">Tapeworm</name>
    <dbReference type="NCBI Taxonomy" id="70667"/>
    <lineage>
        <taxon>Eukaryota</taxon>
        <taxon>Metazoa</taxon>
        <taxon>Spiralia</taxon>
        <taxon>Lophotrochozoa</taxon>
        <taxon>Platyhelminthes</taxon>
        <taxon>Cestoda</taxon>
        <taxon>Eucestoda</taxon>
        <taxon>Diphyllobothriidea</taxon>
        <taxon>Diphyllobothriidae</taxon>
        <taxon>Schistocephalus</taxon>
    </lineage>
</organism>
<reference evidence="4" key="1">
    <citation type="submission" date="2016-06" db="UniProtKB">
        <authorList>
            <consortium name="WormBaseParasite"/>
        </authorList>
    </citation>
    <scope>IDENTIFICATION</scope>
</reference>
<evidence type="ECO:0000313" key="3">
    <source>
        <dbReference type="Proteomes" id="UP000275846"/>
    </source>
</evidence>
<feature type="domain" description="DUF7083" evidence="1">
    <location>
        <begin position="32"/>
        <end position="101"/>
    </location>
</feature>
<dbReference type="OrthoDB" id="6270619at2759"/>
<evidence type="ECO:0000259" key="1">
    <source>
        <dbReference type="Pfam" id="PF23309"/>
    </source>
</evidence>
<accession>A0A183T4X0</accession>
<dbReference type="InterPro" id="IPR055510">
    <property type="entry name" value="DUF7083"/>
</dbReference>
<gene>
    <name evidence="2" type="ORF">SSLN_LOCUS11518</name>
</gene>
<evidence type="ECO:0000313" key="2">
    <source>
        <dbReference type="EMBL" id="VDL97903.1"/>
    </source>
</evidence>
<dbReference type="EMBL" id="UYSU01036591">
    <property type="protein sequence ID" value="VDL97903.1"/>
    <property type="molecule type" value="Genomic_DNA"/>
</dbReference>
<dbReference type="AlphaFoldDB" id="A0A183T4X0"/>
<dbReference type="Pfam" id="PF23309">
    <property type="entry name" value="DUF7083"/>
    <property type="match status" value="1"/>
</dbReference>
<evidence type="ECO:0000313" key="4">
    <source>
        <dbReference type="WBParaSite" id="SSLN_0001196301-mRNA-1"/>
    </source>
</evidence>
<protein>
    <recommendedName>
        <fullName evidence="1">DUF7083 domain-containing protein</fullName>
    </recommendedName>
</protein>
<name>A0A183T4X0_SCHSO</name>
<keyword evidence="3" id="KW-1185">Reference proteome</keyword>
<reference evidence="2 3" key="2">
    <citation type="submission" date="2018-11" db="EMBL/GenBank/DDBJ databases">
        <authorList>
            <consortium name="Pathogen Informatics"/>
        </authorList>
    </citation>
    <scope>NUCLEOTIDE SEQUENCE [LARGE SCALE GENOMIC DNA]</scope>
    <source>
        <strain evidence="2 3">NST_G2</strain>
    </source>
</reference>
<sequence>MMECMMQQFSLHFHDPEPSGKQSKSAGTVAVCITEFIYDPDSGVPFDAWFKRWKVIFHVEFAIADDAWKVRLLLRNLGTKVCERYTGMLLRKNPHDFLMLASIVNRKCETFKLRTMTENQFKCLIFVCAHQSPRDAQIRTRLLSKIEQDPDSTLQTLTAEFWRLKNLKHAFAIVEQPSSSLAATNVYAVTHKK</sequence>
<proteinExistence type="predicted"/>
<dbReference type="Proteomes" id="UP000275846">
    <property type="component" value="Unassembled WGS sequence"/>
</dbReference>
<dbReference type="WBParaSite" id="SSLN_0001196301-mRNA-1">
    <property type="protein sequence ID" value="SSLN_0001196301-mRNA-1"/>
    <property type="gene ID" value="SSLN_0001196301"/>
</dbReference>